<protein>
    <submittedName>
        <fullName evidence="1">Uncharacterized protein</fullName>
    </submittedName>
</protein>
<keyword evidence="2" id="KW-1185">Reference proteome</keyword>
<dbReference type="AlphaFoldDB" id="A0AA89C8F2"/>
<evidence type="ECO:0000313" key="2">
    <source>
        <dbReference type="Proteomes" id="UP001186944"/>
    </source>
</evidence>
<evidence type="ECO:0000313" key="1">
    <source>
        <dbReference type="EMBL" id="KAK3099486.1"/>
    </source>
</evidence>
<gene>
    <name evidence="1" type="ORF">FSP39_005140</name>
</gene>
<comment type="caution">
    <text evidence="1">The sequence shown here is derived from an EMBL/GenBank/DDBJ whole genome shotgun (WGS) entry which is preliminary data.</text>
</comment>
<proteinExistence type="predicted"/>
<sequence length="360" mass="41121">MFLTGGTADITVHARTDNGKLKEVYPASGGSWGGKDVEENFLEFFQDIVGKKVFDIFKKDEMEDYMDLMRDFENLKRSFVRTSTNVSLRIPVALNDIIEVHTNYTSFRQLLGASKNVSKDITFEKGKLIFPSQKFEAFFHPVVQGILQHLENLFRNEKVKNVDKILMVGGFSDCKLVQDSMREAFRNKTVITPNEAGLIVLKGAVYFGHLTEPISVRVSRYTYGIQSWPEFDPAVHPKNKMTVVNGVKRCRDVFFKFVTRGEEVTPGHRMSQTFQVLKPDEDTLECIVYASDEEDPKFVDSPDCRTVMKLSIPLQALSLNSRMNMEIEESLIFGETELKCYAKEYNTGKDFEVKSFFGSH</sequence>
<organism evidence="1 2">
    <name type="scientific">Pinctada imbricata</name>
    <name type="common">Atlantic pearl-oyster</name>
    <name type="synonym">Pinctada martensii</name>
    <dbReference type="NCBI Taxonomy" id="66713"/>
    <lineage>
        <taxon>Eukaryota</taxon>
        <taxon>Metazoa</taxon>
        <taxon>Spiralia</taxon>
        <taxon>Lophotrochozoa</taxon>
        <taxon>Mollusca</taxon>
        <taxon>Bivalvia</taxon>
        <taxon>Autobranchia</taxon>
        <taxon>Pteriomorphia</taxon>
        <taxon>Pterioida</taxon>
        <taxon>Pterioidea</taxon>
        <taxon>Pteriidae</taxon>
        <taxon>Pinctada</taxon>
    </lineage>
</organism>
<dbReference type="Proteomes" id="UP001186944">
    <property type="component" value="Unassembled WGS sequence"/>
</dbReference>
<reference evidence="1" key="1">
    <citation type="submission" date="2019-08" db="EMBL/GenBank/DDBJ databases">
        <title>The improved chromosome-level genome for the pearl oyster Pinctada fucata martensii using PacBio sequencing and Hi-C.</title>
        <authorList>
            <person name="Zheng Z."/>
        </authorList>
    </citation>
    <scope>NUCLEOTIDE SEQUENCE</scope>
    <source>
        <strain evidence="1">ZZ-2019</strain>
        <tissue evidence="1">Adductor muscle</tissue>
    </source>
</reference>
<name>A0AA89C8F2_PINIB</name>
<dbReference type="Gene3D" id="3.90.640.10">
    <property type="entry name" value="Actin, Chain A, domain 4"/>
    <property type="match status" value="1"/>
</dbReference>
<dbReference type="PANTHER" id="PTHR14187">
    <property type="entry name" value="ALPHA KINASE/ELONGATION FACTOR 2 KINASE"/>
    <property type="match status" value="1"/>
</dbReference>
<dbReference type="PANTHER" id="PTHR14187:SF5">
    <property type="entry name" value="HEAT SHOCK 70 KDA PROTEIN 12A"/>
    <property type="match status" value="1"/>
</dbReference>
<dbReference type="InterPro" id="IPR043129">
    <property type="entry name" value="ATPase_NBD"/>
</dbReference>
<accession>A0AA89C8F2</accession>
<dbReference type="Gene3D" id="3.30.420.40">
    <property type="match status" value="2"/>
</dbReference>
<dbReference type="SUPFAM" id="SSF53067">
    <property type="entry name" value="Actin-like ATPase domain"/>
    <property type="match status" value="1"/>
</dbReference>
<dbReference type="EMBL" id="VSWD01000006">
    <property type="protein sequence ID" value="KAK3099486.1"/>
    <property type="molecule type" value="Genomic_DNA"/>
</dbReference>